<name>A0AA87ZRY8_FICCA</name>
<sequence length="75" mass="8216">MKDDKFTIRGRISFGGEVDVDVDDEDGDGESYGSAEDEEGVESRVRGKGLLVGGVWVMAEEGEDGDWRSTEEEEV</sequence>
<dbReference type="EMBL" id="BTGU01000008">
    <property type="protein sequence ID" value="GMN38360.1"/>
    <property type="molecule type" value="Genomic_DNA"/>
</dbReference>
<evidence type="ECO:0000256" key="1">
    <source>
        <dbReference type="SAM" id="MobiDB-lite"/>
    </source>
</evidence>
<feature type="region of interest" description="Disordered" evidence="1">
    <location>
        <begin position="17"/>
        <end position="43"/>
    </location>
</feature>
<feature type="compositionally biased region" description="Acidic residues" evidence="1">
    <location>
        <begin position="18"/>
        <end position="40"/>
    </location>
</feature>
<evidence type="ECO:0000313" key="3">
    <source>
        <dbReference type="Proteomes" id="UP001187192"/>
    </source>
</evidence>
<gene>
    <name evidence="2" type="ORF">TIFTF001_007594</name>
</gene>
<organism evidence="2 3">
    <name type="scientific">Ficus carica</name>
    <name type="common">Common fig</name>
    <dbReference type="NCBI Taxonomy" id="3494"/>
    <lineage>
        <taxon>Eukaryota</taxon>
        <taxon>Viridiplantae</taxon>
        <taxon>Streptophyta</taxon>
        <taxon>Embryophyta</taxon>
        <taxon>Tracheophyta</taxon>
        <taxon>Spermatophyta</taxon>
        <taxon>Magnoliopsida</taxon>
        <taxon>eudicotyledons</taxon>
        <taxon>Gunneridae</taxon>
        <taxon>Pentapetalae</taxon>
        <taxon>rosids</taxon>
        <taxon>fabids</taxon>
        <taxon>Rosales</taxon>
        <taxon>Moraceae</taxon>
        <taxon>Ficeae</taxon>
        <taxon>Ficus</taxon>
    </lineage>
</organism>
<evidence type="ECO:0000313" key="2">
    <source>
        <dbReference type="EMBL" id="GMN38360.1"/>
    </source>
</evidence>
<dbReference type="AlphaFoldDB" id="A0AA87ZRY8"/>
<keyword evidence="3" id="KW-1185">Reference proteome</keyword>
<reference evidence="2" key="1">
    <citation type="submission" date="2023-07" db="EMBL/GenBank/DDBJ databases">
        <title>draft genome sequence of fig (Ficus carica).</title>
        <authorList>
            <person name="Takahashi T."/>
            <person name="Nishimura K."/>
        </authorList>
    </citation>
    <scope>NUCLEOTIDE SEQUENCE</scope>
</reference>
<accession>A0AA87ZRY8</accession>
<dbReference type="Gramene" id="FCD_00019296-RA">
    <property type="protein sequence ID" value="FCD_00019296-RA:cds"/>
    <property type="gene ID" value="FCD_00019296"/>
</dbReference>
<dbReference type="Proteomes" id="UP001187192">
    <property type="component" value="Unassembled WGS sequence"/>
</dbReference>
<comment type="caution">
    <text evidence="2">The sequence shown here is derived from an EMBL/GenBank/DDBJ whole genome shotgun (WGS) entry which is preliminary data.</text>
</comment>
<protein>
    <submittedName>
        <fullName evidence="2">Uncharacterized protein</fullName>
    </submittedName>
</protein>
<proteinExistence type="predicted"/>